<dbReference type="GeneID" id="16069142"/>
<evidence type="ECO:0000256" key="1">
    <source>
        <dbReference type="SAM" id="SignalP"/>
    </source>
</evidence>
<dbReference type="OrthoDB" id="18193at2759"/>
<dbReference type="AlphaFoldDB" id="F2UQT1"/>
<name>F2UQT1_SALR5</name>
<accession>F2UQT1</accession>
<evidence type="ECO:0000313" key="3">
    <source>
        <dbReference type="EMBL" id="EGD79986.1"/>
    </source>
</evidence>
<evidence type="ECO:0000259" key="2">
    <source>
        <dbReference type="Pfam" id="PF16036"/>
    </source>
</evidence>
<feature type="domain" description="Chalcone isomerase" evidence="2">
    <location>
        <begin position="88"/>
        <end position="230"/>
    </location>
</feature>
<dbReference type="RefSeq" id="XP_004988607.1">
    <property type="nucleotide sequence ID" value="XM_004988550.1"/>
</dbReference>
<dbReference type="InterPro" id="IPR036298">
    <property type="entry name" value="Chalcone_isomerase_sf"/>
</dbReference>
<dbReference type="PANTHER" id="PTHR47698">
    <property type="entry name" value="FATTY-ACID-BINDING PROTEIN 3, CHLOROPLASTIC"/>
    <property type="match status" value="1"/>
</dbReference>
<reference evidence="3" key="1">
    <citation type="submission" date="2009-08" db="EMBL/GenBank/DDBJ databases">
        <title>Annotation of Salpingoeca rosetta.</title>
        <authorList>
            <consortium name="The Broad Institute Genome Sequencing Platform"/>
            <person name="Russ C."/>
            <person name="Cuomo C."/>
            <person name="Burger G."/>
            <person name="Gray M.W."/>
            <person name="Holland P.W.H."/>
            <person name="King N."/>
            <person name="Lang F.B.F."/>
            <person name="Roger A.J."/>
            <person name="Ruiz-Trillo I."/>
            <person name="Young S.K."/>
            <person name="Zeng Q."/>
            <person name="Gargeya S."/>
            <person name="Alvarado L."/>
            <person name="Berlin A."/>
            <person name="Chapman S.B."/>
            <person name="Chen Z."/>
            <person name="Freedman E."/>
            <person name="Gellesch M."/>
            <person name="Goldberg J."/>
            <person name="Griggs A."/>
            <person name="Gujja S."/>
            <person name="Heilman E."/>
            <person name="Heiman D."/>
            <person name="Howarth C."/>
            <person name="Mehta T."/>
            <person name="Neiman D."/>
            <person name="Pearson M."/>
            <person name="Roberts A."/>
            <person name="Saif S."/>
            <person name="Shea T."/>
            <person name="Shenoy N."/>
            <person name="Sisk P."/>
            <person name="Stolte C."/>
            <person name="Sykes S."/>
            <person name="White J."/>
            <person name="Yandava C."/>
            <person name="Haas B."/>
            <person name="Nusbaum C."/>
            <person name="Birren B."/>
        </authorList>
    </citation>
    <scope>NUCLEOTIDE SEQUENCE [LARGE SCALE GENOMIC DNA]</scope>
    <source>
        <strain evidence="3">ATCC 50818</strain>
    </source>
</reference>
<feature type="chain" id="PRO_5003290899" description="Chalcone isomerase domain-containing protein" evidence="1">
    <location>
        <begin position="23"/>
        <end position="255"/>
    </location>
</feature>
<dbReference type="Gene3D" id="3.50.70.10">
    <property type="match status" value="1"/>
</dbReference>
<dbReference type="SUPFAM" id="SSF54626">
    <property type="entry name" value="Chalcone isomerase"/>
    <property type="match status" value="1"/>
</dbReference>
<dbReference type="InterPro" id="IPR016087">
    <property type="entry name" value="Chalcone_isomerase"/>
</dbReference>
<dbReference type="KEGG" id="sre:PTSG_10266"/>
<dbReference type="GO" id="GO:0016872">
    <property type="term" value="F:intramolecular lyase activity"/>
    <property type="evidence" value="ECO:0007669"/>
    <property type="project" value="InterPro"/>
</dbReference>
<dbReference type="OMA" id="CLNRVNA"/>
<keyword evidence="1" id="KW-0732">Signal</keyword>
<sequence>MAFARLFARAAATVAGAGVAAAAVATSAASPSASLMRVPAHAACEPIHEPLNPNSTSVNPDDEQVVDRDSGKSFLRHISMFSGVPGALIGAACRRRFGLISVYGVGLYVAESEATSLNAPTDILKGTVEAELQLKFCRTVERETITASIRESMEPRMPDNQKGALDGFIDALHDFLDGPAYDGMLLGFHWDGSVLTTYAEGERHEHHAEMGIKSEAIPRALFAVYLDEDAVVPPEKFVEGLDQLKQANAPPQDQE</sequence>
<organism evidence="4">
    <name type="scientific">Salpingoeca rosetta (strain ATCC 50818 / BSB-021)</name>
    <dbReference type="NCBI Taxonomy" id="946362"/>
    <lineage>
        <taxon>Eukaryota</taxon>
        <taxon>Choanoflagellata</taxon>
        <taxon>Craspedida</taxon>
        <taxon>Salpingoecidae</taxon>
        <taxon>Salpingoeca</taxon>
    </lineage>
</organism>
<feature type="signal peptide" evidence="1">
    <location>
        <begin position="1"/>
        <end position="22"/>
    </location>
</feature>
<dbReference type="Proteomes" id="UP000007799">
    <property type="component" value="Unassembled WGS sequence"/>
</dbReference>
<proteinExistence type="predicted"/>
<evidence type="ECO:0000313" key="4">
    <source>
        <dbReference type="Proteomes" id="UP000007799"/>
    </source>
</evidence>
<dbReference type="Pfam" id="PF16036">
    <property type="entry name" value="Chalcone_3"/>
    <property type="match status" value="1"/>
</dbReference>
<keyword evidence="4" id="KW-1185">Reference proteome</keyword>
<dbReference type="InParanoid" id="F2UQT1"/>
<gene>
    <name evidence="3" type="ORF">PTSG_10266</name>
</gene>
<dbReference type="InterPro" id="IPR016088">
    <property type="entry name" value="Chalcone_isomerase_3-sand"/>
</dbReference>
<dbReference type="EMBL" id="GL832989">
    <property type="protein sequence ID" value="EGD79986.1"/>
    <property type="molecule type" value="Genomic_DNA"/>
</dbReference>
<dbReference type="PANTHER" id="PTHR47698:SF2">
    <property type="entry name" value="FATTY-ACID-BINDING PROTEIN 3, CHLOROPLASTIC"/>
    <property type="match status" value="1"/>
</dbReference>
<protein>
    <recommendedName>
        <fullName evidence="2">Chalcone isomerase domain-containing protein</fullName>
    </recommendedName>
</protein>